<dbReference type="EMBL" id="CAXHTB010000002">
    <property type="protein sequence ID" value="CAL0302237.1"/>
    <property type="molecule type" value="Genomic_DNA"/>
</dbReference>
<feature type="compositionally biased region" description="Acidic residues" evidence="2">
    <location>
        <begin position="11"/>
        <end position="53"/>
    </location>
</feature>
<comment type="caution">
    <text evidence="4">The sequence shown here is derived from an EMBL/GenBank/DDBJ whole genome shotgun (WGS) entry which is preliminary data.</text>
</comment>
<comment type="similarity">
    <text evidence="1">Belongs to the GeBP family.</text>
</comment>
<proteinExistence type="inferred from homology"/>
<sequence length="428" mass="47894">MASSDHNDTVFADEDIDDDDEESHDDLLQDEEEEEEDEKELDDDVLPDADENEPSTSVLAVTIAVAPPISPATTASDSKRHQIEEKKPIDDSRKLFQRLWTDEDEIELLQGFLDYTSNRGSSHHNDTALFYDQIKSRFQIDFNKNQLVEKIRRLKKKYRNVVSKINSAKEFSFKSAHDQATFEISRKIWSNIGQVSGGFVVDDKVLDEDEINLNSNQNPNNHYPNHNPNINLNLVQSTPKYEVVMLGNSGEKKFTPSRKRSRPRSAMMSIDEKPQILFNDGLGSGLGLNFNLNKDHSCIMNSNTAAANVNNDKNHENNCNNEQQHSNSIPGLVEETVRSCLTPVLKELMGGGVMGGGLFGARGFGLLNSMQMSMVTPLSFSGFGSSGDVVDEKWRKQQILELEVYAKRLELVQDQIKAALGELRSAGG</sequence>
<dbReference type="GO" id="GO:0006355">
    <property type="term" value="P:regulation of DNA-templated transcription"/>
    <property type="evidence" value="ECO:0007669"/>
    <property type="project" value="InterPro"/>
</dbReference>
<dbReference type="GO" id="GO:0005634">
    <property type="term" value="C:nucleus"/>
    <property type="evidence" value="ECO:0007669"/>
    <property type="project" value="TreeGrafter"/>
</dbReference>
<evidence type="ECO:0000313" key="5">
    <source>
        <dbReference type="Proteomes" id="UP001497480"/>
    </source>
</evidence>
<reference evidence="4 5" key="1">
    <citation type="submission" date="2024-03" db="EMBL/GenBank/DDBJ databases">
        <authorList>
            <person name="Martinez-Hernandez J."/>
        </authorList>
    </citation>
    <scope>NUCLEOTIDE SEQUENCE [LARGE SCALE GENOMIC DNA]</scope>
</reference>
<evidence type="ECO:0000259" key="3">
    <source>
        <dbReference type="Pfam" id="PF04504"/>
    </source>
</evidence>
<feature type="region of interest" description="Disordered" evidence="2">
    <location>
        <begin position="1"/>
        <end position="55"/>
    </location>
</feature>
<evidence type="ECO:0000256" key="2">
    <source>
        <dbReference type="SAM" id="MobiDB-lite"/>
    </source>
</evidence>
<evidence type="ECO:0000313" key="4">
    <source>
        <dbReference type="EMBL" id="CAL0302237.1"/>
    </source>
</evidence>
<dbReference type="Proteomes" id="UP001497480">
    <property type="component" value="Unassembled WGS sequence"/>
</dbReference>
<accession>A0AAV1VZA1</accession>
<name>A0AAV1VZA1_LUPLU</name>
<evidence type="ECO:0000256" key="1">
    <source>
        <dbReference type="ARBA" id="ARBA00010820"/>
    </source>
</evidence>
<organism evidence="4 5">
    <name type="scientific">Lupinus luteus</name>
    <name type="common">European yellow lupine</name>
    <dbReference type="NCBI Taxonomy" id="3873"/>
    <lineage>
        <taxon>Eukaryota</taxon>
        <taxon>Viridiplantae</taxon>
        <taxon>Streptophyta</taxon>
        <taxon>Embryophyta</taxon>
        <taxon>Tracheophyta</taxon>
        <taxon>Spermatophyta</taxon>
        <taxon>Magnoliopsida</taxon>
        <taxon>eudicotyledons</taxon>
        <taxon>Gunneridae</taxon>
        <taxon>Pentapetalae</taxon>
        <taxon>rosids</taxon>
        <taxon>fabids</taxon>
        <taxon>Fabales</taxon>
        <taxon>Fabaceae</taxon>
        <taxon>Papilionoideae</taxon>
        <taxon>50 kb inversion clade</taxon>
        <taxon>genistoids sensu lato</taxon>
        <taxon>core genistoids</taxon>
        <taxon>Genisteae</taxon>
        <taxon>Lupinus</taxon>
    </lineage>
</organism>
<dbReference type="Pfam" id="PF04504">
    <property type="entry name" value="GeBP-like_DBD"/>
    <property type="match status" value="1"/>
</dbReference>
<dbReference type="AlphaFoldDB" id="A0AAV1VZA1"/>
<dbReference type="InterPro" id="IPR053932">
    <property type="entry name" value="GeBP-like_DBD"/>
</dbReference>
<dbReference type="PANTHER" id="PTHR31662:SF1">
    <property type="entry name" value="OS01G0249900 PROTEIN"/>
    <property type="match status" value="1"/>
</dbReference>
<dbReference type="InterPro" id="IPR007592">
    <property type="entry name" value="GEBP"/>
</dbReference>
<dbReference type="PANTHER" id="PTHR31662">
    <property type="entry name" value="BNAANNG10740D PROTEIN-RELATED"/>
    <property type="match status" value="1"/>
</dbReference>
<gene>
    <name evidence="4" type="ORF">LLUT_LOCUS3297</name>
</gene>
<protein>
    <recommendedName>
        <fullName evidence="3">Glabrous enhancer-binding protein-like DBD domain-containing protein</fullName>
    </recommendedName>
</protein>
<feature type="domain" description="Glabrous enhancer-binding protein-like DBD" evidence="3">
    <location>
        <begin position="96"/>
        <end position="190"/>
    </location>
</feature>
<keyword evidence="5" id="KW-1185">Reference proteome</keyword>